<dbReference type="RefSeq" id="WP_170130630.1">
    <property type="nucleotide sequence ID" value="NZ_QJJS01000003.1"/>
</dbReference>
<evidence type="ECO:0000256" key="1">
    <source>
        <dbReference type="ARBA" id="ARBA00004418"/>
    </source>
</evidence>
<evidence type="ECO:0000259" key="4">
    <source>
        <dbReference type="Pfam" id="PF09084"/>
    </source>
</evidence>
<dbReference type="AlphaFoldDB" id="A0A318HBI2"/>
<dbReference type="PANTHER" id="PTHR30024">
    <property type="entry name" value="ALIPHATIC SULFONATES-BINDING PROTEIN-RELATED"/>
    <property type="match status" value="1"/>
</dbReference>
<dbReference type="Proteomes" id="UP000247811">
    <property type="component" value="Unassembled WGS sequence"/>
</dbReference>
<evidence type="ECO:0000256" key="3">
    <source>
        <dbReference type="ARBA" id="ARBA00022729"/>
    </source>
</evidence>
<protein>
    <submittedName>
        <fullName evidence="5">NitT/TauT family transport system substrate-binding protein</fullName>
    </submittedName>
</protein>
<comment type="similarity">
    <text evidence="2">Belongs to the bacterial solute-binding protein SsuA/TauA family.</text>
</comment>
<accession>A0A318HBI2</accession>
<dbReference type="Pfam" id="PF09084">
    <property type="entry name" value="NMT1"/>
    <property type="match status" value="1"/>
</dbReference>
<feature type="domain" description="SsuA/THI5-like" evidence="4">
    <location>
        <begin position="48"/>
        <end position="248"/>
    </location>
</feature>
<dbReference type="InterPro" id="IPR015168">
    <property type="entry name" value="SsuA/THI5"/>
</dbReference>
<dbReference type="Gene3D" id="3.40.190.10">
    <property type="entry name" value="Periplasmic binding protein-like II"/>
    <property type="match status" value="2"/>
</dbReference>
<reference evidence="5 6" key="1">
    <citation type="submission" date="2018-05" db="EMBL/GenBank/DDBJ databases">
        <title>Genomic Encyclopedia of Type Strains, Phase IV (KMG-IV): sequencing the most valuable type-strain genomes for metagenomic binning, comparative biology and taxonomic classification.</title>
        <authorList>
            <person name="Goeker M."/>
        </authorList>
    </citation>
    <scope>NUCLEOTIDE SEQUENCE [LARGE SCALE GENOMIC DNA]</scope>
    <source>
        <strain evidence="5 6">DSM 566</strain>
    </source>
</reference>
<dbReference type="PROSITE" id="PS51257">
    <property type="entry name" value="PROKAR_LIPOPROTEIN"/>
    <property type="match status" value="1"/>
</dbReference>
<comment type="caution">
    <text evidence="5">The sequence shown here is derived from an EMBL/GenBank/DDBJ whole genome shotgun (WGS) entry which is preliminary data.</text>
</comment>
<dbReference type="SUPFAM" id="SSF53850">
    <property type="entry name" value="Periplasmic binding protein-like II"/>
    <property type="match status" value="1"/>
</dbReference>
<evidence type="ECO:0000256" key="2">
    <source>
        <dbReference type="ARBA" id="ARBA00010742"/>
    </source>
</evidence>
<sequence>MVNVGRRRSLAAWAVPMAWAAGVGLSGCERREPLLRIATSVWIGYESLYLAQARGWIDRSRVRLIEAPSSTDALHLLASGNVEAVGLTLDELLSARADQLDIVAVLVFDESHGGDGLLARADITGLPGLAGRRIGVERSAVGAFLLHEALTRAGLGTMDVIPVYLRIDQHLDAWRSGRIDAIVSYEPVLSQIEALGARRLFDSRGLTSAIVDVLAVQRAAIRTHRQGLLNLIRQHFRVRSWMAAEPAAAAEISGRRLRLPAADVERALAQVILPDIAENRRLLKGRPSPLQHSAEALERVLLGARLLEHMVVMDDLFDDSLLPVEPLEPWS</sequence>
<dbReference type="PANTHER" id="PTHR30024:SF47">
    <property type="entry name" value="TAURINE-BINDING PERIPLASMIC PROTEIN"/>
    <property type="match status" value="1"/>
</dbReference>
<proteinExistence type="inferred from homology"/>
<dbReference type="GO" id="GO:0042597">
    <property type="term" value="C:periplasmic space"/>
    <property type="evidence" value="ECO:0007669"/>
    <property type="project" value="UniProtKB-SubCell"/>
</dbReference>
<keyword evidence="6" id="KW-1185">Reference proteome</keyword>
<evidence type="ECO:0000313" key="6">
    <source>
        <dbReference type="Proteomes" id="UP000247811"/>
    </source>
</evidence>
<gene>
    <name evidence="5" type="ORF">C7444_103173</name>
</gene>
<dbReference type="EMBL" id="QJJS01000003">
    <property type="protein sequence ID" value="PXW98079.1"/>
    <property type="molecule type" value="Genomic_DNA"/>
</dbReference>
<name>A0A318HBI2_9BURK</name>
<organism evidence="5 6">
    <name type="scientific">Sphaerotilus hippei</name>
    <dbReference type="NCBI Taxonomy" id="744406"/>
    <lineage>
        <taxon>Bacteria</taxon>
        <taxon>Pseudomonadati</taxon>
        <taxon>Pseudomonadota</taxon>
        <taxon>Betaproteobacteria</taxon>
        <taxon>Burkholderiales</taxon>
        <taxon>Sphaerotilaceae</taxon>
        <taxon>Sphaerotilus</taxon>
    </lineage>
</organism>
<evidence type="ECO:0000313" key="5">
    <source>
        <dbReference type="EMBL" id="PXW98079.1"/>
    </source>
</evidence>
<keyword evidence="3" id="KW-0732">Signal</keyword>
<comment type="subcellular location">
    <subcellularLocation>
        <location evidence="1">Periplasm</location>
    </subcellularLocation>
</comment>